<accession>A0A7S0F5Y9</accession>
<evidence type="ECO:0000313" key="1">
    <source>
        <dbReference type="EMBL" id="CAD8341631.1"/>
    </source>
</evidence>
<gene>
    <name evidence="1" type="ORF">CAUS1442_LOCUS13766</name>
</gene>
<organism evidence="1">
    <name type="scientific">Craspedostauros australis</name>
    <dbReference type="NCBI Taxonomy" id="1486917"/>
    <lineage>
        <taxon>Eukaryota</taxon>
        <taxon>Sar</taxon>
        <taxon>Stramenopiles</taxon>
        <taxon>Ochrophyta</taxon>
        <taxon>Bacillariophyta</taxon>
        <taxon>Bacillariophyceae</taxon>
        <taxon>Bacillariophycidae</taxon>
        <taxon>Naviculales</taxon>
        <taxon>Naviculaceae</taxon>
        <taxon>Craspedostauros</taxon>
    </lineage>
</organism>
<proteinExistence type="predicted"/>
<name>A0A7S0F5Y9_9STRA</name>
<reference evidence="1" key="1">
    <citation type="submission" date="2021-01" db="EMBL/GenBank/DDBJ databases">
        <authorList>
            <person name="Corre E."/>
            <person name="Pelletier E."/>
            <person name="Niang G."/>
            <person name="Scheremetjew M."/>
            <person name="Finn R."/>
            <person name="Kale V."/>
            <person name="Holt S."/>
            <person name="Cochrane G."/>
            <person name="Meng A."/>
            <person name="Brown T."/>
            <person name="Cohen L."/>
        </authorList>
    </citation>
    <scope>NUCLEOTIDE SEQUENCE</scope>
    <source>
        <strain evidence="1">CCMP3328</strain>
    </source>
</reference>
<dbReference type="EMBL" id="HBEF01022230">
    <property type="protein sequence ID" value="CAD8341631.1"/>
    <property type="molecule type" value="Transcribed_RNA"/>
</dbReference>
<sequence>MNPMLQKVRLWNEHFVLPKEKQYCRGVIEYANQKFHISSQSLALTAPTSASSIPSLSSMEKDTRSSLLASLAPSSRSLGSGVTRSLDNCHASSATDCDVFAAAHKHHLDEVGYGKNYMEEARLRHKLKRSRDQKRY</sequence>
<protein>
    <submittedName>
        <fullName evidence="1">Uncharacterized protein</fullName>
    </submittedName>
</protein>
<dbReference type="AlphaFoldDB" id="A0A7S0F5Y9"/>